<dbReference type="OrthoDB" id="10261556at2759"/>
<comment type="catalytic activity">
    <reaction evidence="6 7">
        <text>Couples ATP hydrolysis with the unwinding of duplex DNA by translocating in the 3'-5' direction.</text>
        <dbReference type="EC" id="5.6.2.4"/>
    </reaction>
</comment>
<evidence type="ECO:0000256" key="2">
    <source>
        <dbReference type="ARBA" id="ARBA00022741"/>
    </source>
</evidence>
<dbReference type="GO" id="GO:0005694">
    <property type="term" value="C:chromosome"/>
    <property type="evidence" value="ECO:0007669"/>
    <property type="project" value="TreeGrafter"/>
</dbReference>
<dbReference type="GO" id="GO:0005524">
    <property type="term" value="F:ATP binding"/>
    <property type="evidence" value="ECO:0007669"/>
    <property type="project" value="UniProtKB-KW"/>
</dbReference>
<dbReference type="NCBIfam" id="TIGR00614">
    <property type="entry name" value="recQ_fam"/>
    <property type="match status" value="1"/>
</dbReference>
<keyword evidence="11" id="KW-1185">Reference proteome</keyword>
<dbReference type="PANTHER" id="PTHR13710:SF120">
    <property type="entry name" value="BIFUNCTIONAL 3'-5' EXONUCLEASE_ATP-DEPENDENT HELICASE WRN"/>
    <property type="match status" value="1"/>
</dbReference>
<dbReference type="InterPro" id="IPR011545">
    <property type="entry name" value="DEAD/DEAH_box_helicase_dom"/>
</dbReference>
<gene>
    <name evidence="10" type="ORF">FN846DRAFT_784604</name>
</gene>
<dbReference type="PROSITE" id="PS51194">
    <property type="entry name" value="HELICASE_CTER"/>
    <property type="match status" value="1"/>
</dbReference>
<dbReference type="Pfam" id="PF00270">
    <property type="entry name" value="DEAD"/>
    <property type="match status" value="1"/>
</dbReference>
<dbReference type="GO" id="GO:0003676">
    <property type="term" value="F:nucleic acid binding"/>
    <property type="evidence" value="ECO:0007669"/>
    <property type="project" value="InterPro"/>
</dbReference>
<evidence type="ECO:0000313" key="11">
    <source>
        <dbReference type="Proteomes" id="UP000326924"/>
    </source>
</evidence>
<dbReference type="Pfam" id="PF00271">
    <property type="entry name" value="Helicase_C"/>
    <property type="match status" value="1"/>
</dbReference>
<evidence type="ECO:0000256" key="7">
    <source>
        <dbReference type="RuleBase" id="RU364117"/>
    </source>
</evidence>
<evidence type="ECO:0000259" key="8">
    <source>
        <dbReference type="PROSITE" id="PS51192"/>
    </source>
</evidence>
<dbReference type="CDD" id="cd18018">
    <property type="entry name" value="DEXHc_RecQ4-like"/>
    <property type="match status" value="1"/>
</dbReference>
<evidence type="ECO:0000256" key="1">
    <source>
        <dbReference type="ARBA" id="ARBA00005446"/>
    </source>
</evidence>
<dbReference type="InterPro" id="IPR027417">
    <property type="entry name" value="P-loop_NTPase"/>
</dbReference>
<dbReference type="GO" id="GO:0000724">
    <property type="term" value="P:double-strand break repair via homologous recombination"/>
    <property type="evidence" value="ECO:0007669"/>
    <property type="project" value="TreeGrafter"/>
</dbReference>
<evidence type="ECO:0000256" key="3">
    <source>
        <dbReference type="ARBA" id="ARBA00022801"/>
    </source>
</evidence>
<dbReference type="InterPro" id="IPR004589">
    <property type="entry name" value="DNA_helicase_ATP-dep_RecQ"/>
</dbReference>
<dbReference type="EMBL" id="VXIS01000246">
    <property type="protein sequence ID" value="KAA8895753.1"/>
    <property type="molecule type" value="Genomic_DNA"/>
</dbReference>
<evidence type="ECO:0000259" key="9">
    <source>
        <dbReference type="PROSITE" id="PS51194"/>
    </source>
</evidence>
<dbReference type="InterPro" id="IPR001650">
    <property type="entry name" value="Helicase_C-like"/>
</dbReference>
<dbReference type="PANTHER" id="PTHR13710">
    <property type="entry name" value="DNA HELICASE RECQ FAMILY MEMBER"/>
    <property type="match status" value="1"/>
</dbReference>
<evidence type="ECO:0000256" key="6">
    <source>
        <dbReference type="ARBA" id="ARBA00034617"/>
    </source>
</evidence>
<evidence type="ECO:0000256" key="5">
    <source>
        <dbReference type="ARBA" id="ARBA00022840"/>
    </source>
</evidence>
<comment type="caution">
    <text evidence="10">The sequence shown here is derived from an EMBL/GenBank/DDBJ whole genome shotgun (WGS) entry which is preliminary data.</text>
</comment>
<dbReference type="GO" id="GO:0016787">
    <property type="term" value="F:hydrolase activity"/>
    <property type="evidence" value="ECO:0007669"/>
    <property type="project" value="UniProtKB-KW"/>
</dbReference>
<keyword evidence="5 7" id="KW-0067">ATP-binding</keyword>
<proteinExistence type="inferred from homology"/>
<comment type="similarity">
    <text evidence="1 7">Belongs to the helicase family. RecQ subfamily.</text>
</comment>
<dbReference type="EC" id="5.6.2.4" evidence="7"/>
<dbReference type="GO" id="GO:0043138">
    <property type="term" value="F:3'-5' DNA helicase activity"/>
    <property type="evidence" value="ECO:0007669"/>
    <property type="project" value="UniProtKB-EC"/>
</dbReference>
<comment type="catalytic activity">
    <reaction evidence="7">
        <text>ATP + H2O = ADP + phosphate + H(+)</text>
        <dbReference type="Rhea" id="RHEA:13065"/>
        <dbReference type="ChEBI" id="CHEBI:15377"/>
        <dbReference type="ChEBI" id="CHEBI:15378"/>
        <dbReference type="ChEBI" id="CHEBI:30616"/>
        <dbReference type="ChEBI" id="CHEBI:43474"/>
        <dbReference type="ChEBI" id="CHEBI:456216"/>
    </reaction>
</comment>
<dbReference type="SMART" id="SM00490">
    <property type="entry name" value="HELICc"/>
    <property type="match status" value="1"/>
</dbReference>
<keyword evidence="4 7" id="KW-0347">Helicase</keyword>
<name>A0A5J5EKM9_9PEZI</name>
<keyword evidence="7" id="KW-0539">Nucleus</keyword>
<organism evidence="10 11">
    <name type="scientific">Sphaerosporella brunnea</name>
    <dbReference type="NCBI Taxonomy" id="1250544"/>
    <lineage>
        <taxon>Eukaryota</taxon>
        <taxon>Fungi</taxon>
        <taxon>Dikarya</taxon>
        <taxon>Ascomycota</taxon>
        <taxon>Pezizomycotina</taxon>
        <taxon>Pezizomycetes</taxon>
        <taxon>Pezizales</taxon>
        <taxon>Pyronemataceae</taxon>
        <taxon>Sphaerosporella</taxon>
    </lineage>
</organism>
<dbReference type="GO" id="GO:0005634">
    <property type="term" value="C:nucleus"/>
    <property type="evidence" value="ECO:0007669"/>
    <property type="project" value="UniProtKB-SubCell"/>
</dbReference>
<dbReference type="InterPro" id="IPR036388">
    <property type="entry name" value="WH-like_DNA-bd_sf"/>
</dbReference>
<evidence type="ECO:0000313" key="10">
    <source>
        <dbReference type="EMBL" id="KAA8895753.1"/>
    </source>
</evidence>
<dbReference type="Gene3D" id="1.10.10.10">
    <property type="entry name" value="Winged helix-like DNA-binding domain superfamily/Winged helix DNA-binding domain"/>
    <property type="match status" value="1"/>
</dbReference>
<dbReference type="InterPro" id="IPR032284">
    <property type="entry name" value="RecQ_Zn-bd"/>
</dbReference>
<dbReference type="InParanoid" id="A0A5J5EKM9"/>
<dbReference type="GO" id="GO:0009378">
    <property type="term" value="F:four-way junction helicase activity"/>
    <property type="evidence" value="ECO:0007669"/>
    <property type="project" value="TreeGrafter"/>
</dbReference>
<reference evidence="10 11" key="1">
    <citation type="submission" date="2019-09" db="EMBL/GenBank/DDBJ databases">
        <title>Draft genome of the ectomycorrhizal ascomycete Sphaerosporella brunnea.</title>
        <authorList>
            <consortium name="DOE Joint Genome Institute"/>
            <person name="Benucci G.M."/>
            <person name="Marozzi G."/>
            <person name="Antonielli L."/>
            <person name="Sanchez S."/>
            <person name="Marco P."/>
            <person name="Wang X."/>
            <person name="Falini L.B."/>
            <person name="Barry K."/>
            <person name="Haridas S."/>
            <person name="Lipzen A."/>
            <person name="Labutti K."/>
            <person name="Grigoriev I.V."/>
            <person name="Murat C."/>
            <person name="Martin F."/>
            <person name="Albertini E."/>
            <person name="Donnini D."/>
            <person name="Bonito G."/>
        </authorList>
    </citation>
    <scope>NUCLEOTIDE SEQUENCE [LARGE SCALE GENOMIC DNA]</scope>
    <source>
        <strain evidence="10 11">Sb_GMNB300</strain>
    </source>
</reference>
<dbReference type="Pfam" id="PF16124">
    <property type="entry name" value="RecQ_Zn_bind"/>
    <property type="match status" value="1"/>
</dbReference>
<dbReference type="Gene3D" id="3.40.50.300">
    <property type="entry name" value="P-loop containing nucleotide triphosphate hydrolases"/>
    <property type="match status" value="2"/>
</dbReference>
<protein>
    <recommendedName>
        <fullName evidence="7">ATP-dependent DNA helicase</fullName>
        <ecNumber evidence="7">5.6.2.4</ecNumber>
    </recommendedName>
</protein>
<dbReference type="InterPro" id="IPR014001">
    <property type="entry name" value="Helicase_ATP-bd"/>
</dbReference>
<dbReference type="AlphaFoldDB" id="A0A5J5EKM9"/>
<dbReference type="SMART" id="SM00487">
    <property type="entry name" value="DEXDc"/>
    <property type="match status" value="1"/>
</dbReference>
<dbReference type="Proteomes" id="UP000326924">
    <property type="component" value="Unassembled WGS sequence"/>
</dbReference>
<accession>A0A5J5EKM9</accession>
<dbReference type="PROSITE" id="PS51192">
    <property type="entry name" value="HELICASE_ATP_BIND_1"/>
    <property type="match status" value="1"/>
</dbReference>
<feature type="domain" description="Helicase ATP-binding" evidence="8">
    <location>
        <begin position="41"/>
        <end position="221"/>
    </location>
</feature>
<comment type="subcellular location">
    <subcellularLocation>
        <location evidence="7">Nucleus</location>
    </subcellularLocation>
</comment>
<keyword evidence="3 7" id="KW-0378">Hydrolase</keyword>
<sequence>MPTAGPKSPVTIDPRAVTLAKDILKEVWGYTAFRLEQEAAITRLICGGNAAVIFPTGGGKSLVYQVPALAFDKFDKICGRPVGLGVTLVVSPLIALMKDQTQALKKRGVKVAALDSTQDRDSVLETYQMLRTGELKLLYVAPERLNNEGFVETIKDVKIRMVAVDEAHCVSEWGTSFRPIYLTVARFVKEVNAERVLCLTATATPKVTDDILQGFDIEAEGLFRTPMFRSNLRLLAKAAQSETEKLAHLKQFLKANPGPTIVYVATHAQTQAIAAALEAEGFRVAAYHAGLANPLRTEVQDRFMAASDMIIVATIAFGMGVDKPDIRNIVHYTIPKSLEGYSQEIGRAGRDGLPSTCFLYLSAADIKQIESFSRADVPSLQSVHGLLESFFGEWPYAQKGVVVETNMTNLSKKWDIRPTCLALLFSQLDLRFGIVRAITPKYSSYSYQANEGFSSLNKSDRISQALVSASKKGKWTTVDVDMAASCCGRPREQVVRTLQSWATNGHIELKPSGVINRLRVLKPFPSKDEIKDLAEKAHQQLETKELENIERIKSVVELMAGHQCYARALAAYFGDELEDPCKRCGFCETGSPIKFEWPGNEMANVPIDETKIKMVLDAVGELNWNDARFLARVGWGITSPRSTSLRLGKTKAWGCCEGVPFDKLVKAFEVHCVE</sequence>
<evidence type="ECO:0000256" key="4">
    <source>
        <dbReference type="ARBA" id="ARBA00022806"/>
    </source>
</evidence>
<keyword evidence="2 7" id="KW-0547">Nucleotide-binding</keyword>
<feature type="domain" description="Helicase C-terminal" evidence="9">
    <location>
        <begin position="248"/>
        <end position="391"/>
    </location>
</feature>
<dbReference type="SUPFAM" id="SSF52540">
    <property type="entry name" value="P-loop containing nucleoside triphosphate hydrolases"/>
    <property type="match status" value="1"/>
</dbReference>
<dbReference type="GO" id="GO:0005737">
    <property type="term" value="C:cytoplasm"/>
    <property type="evidence" value="ECO:0007669"/>
    <property type="project" value="TreeGrafter"/>
</dbReference>